<keyword evidence="2" id="KW-1185">Reference proteome</keyword>
<proteinExistence type="predicted"/>
<gene>
    <name evidence="1" type="ORF">LC586_01600</name>
</gene>
<protein>
    <submittedName>
        <fullName evidence="1">Uncharacterized protein</fullName>
    </submittedName>
</protein>
<dbReference type="EMBL" id="JAIVFQ010000002">
    <property type="protein sequence ID" value="MCC5597967.1"/>
    <property type="molecule type" value="Genomic_DNA"/>
</dbReference>
<evidence type="ECO:0000313" key="2">
    <source>
        <dbReference type="Proteomes" id="UP001199525"/>
    </source>
</evidence>
<dbReference type="RefSeq" id="WP_229482641.1">
    <property type="nucleotide sequence ID" value="NZ_JAIVFQ010000002.1"/>
</dbReference>
<organism evidence="1 2">
    <name type="scientific">Nostoc favosum CHAB5714</name>
    <dbReference type="NCBI Taxonomy" id="2780399"/>
    <lineage>
        <taxon>Bacteria</taxon>
        <taxon>Bacillati</taxon>
        <taxon>Cyanobacteriota</taxon>
        <taxon>Cyanophyceae</taxon>
        <taxon>Nostocales</taxon>
        <taxon>Nostocaceae</taxon>
        <taxon>Nostoc</taxon>
        <taxon>Nostoc favosum</taxon>
    </lineage>
</organism>
<evidence type="ECO:0000313" key="1">
    <source>
        <dbReference type="EMBL" id="MCC5597967.1"/>
    </source>
</evidence>
<sequence length="123" mass="14067">MQALTLAQLFGVNAVQTATELVIKKSDLVAIGLTPQINNRAEQLVVAILLKALENFQGHLTDPNDNQVTDFQGRKINYDNSNLYKSLLLEPWKEFIEQRLENYVIRNTLIIHQFSEYADTEFS</sequence>
<name>A0ABS8I2Y5_9NOSO</name>
<comment type="caution">
    <text evidence="1">The sequence shown here is derived from an EMBL/GenBank/DDBJ whole genome shotgun (WGS) entry which is preliminary data.</text>
</comment>
<accession>A0ABS8I2Y5</accession>
<reference evidence="1 2" key="1">
    <citation type="journal article" date="2021" name="Microorganisms">
        <title>Genome Evolution of Filamentous Cyanobacterium Nostoc Species: From Facultative Symbiosis to Free Living.</title>
        <authorList>
            <person name="Huo D."/>
            <person name="Li H."/>
            <person name="Cai F."/>
            <person name="Guo X."/>
            <person name="Qiao Z."/>
            <person name="Wang W."/>
            <person name="Yu G."/>
            <person name="Li R."/>
        </authorList>
    </citation>
    <scope>NUCLEOTIDE SEQUENCE [LARGE SCALE GENOMIC DNA]</scope>
    <source>
        <strain evidence="1 2">CHAB 5714</strain>
    </source>
</reference>
<dbReference type="Proteomes" id="UP001199525">
    <property type="component" value="Unassembled WGS sequence"/>
</dbReference>